<organism evidence="7 8">
    <name type="scientific">Saccharata proteae CBS 121410</name>
    <dbReference type="NCBI Taxonomy" id="1314787"/>
    <lineage>
        <taxon>Eukaryota</taxon>
        <taxon>Fungi</taxon>
        <taxon>Dikarya</taxon>
        <taxon>Ascomycota</taxon>
        <taxon>Pezizomycotina</taxon>
        <taxon>Dothideomycetes</taxon>
        <taxon>Dothideomycetes incertae sedis</taxon>
        <taxon>Botryosphaeriales</taxon>
        <taxon>Saccharataceae</taxon>
        <taxon>Saccharata</taxon>
    </lineage>
</organism>
<dbReference type="InterPro" id="IPR045076">
    <property type="entry name" value="MutS"/>
</dbReference>
<evidence type="ECO:0000259" key="6">
    <source>
        <dbReference type="PROSITE" id="PS00486"/>
    </source>
</evidence>
<dbReference type="SUPFAM" id="SSF48334">
    <property type="entry name" value="DNA repair protein MutS, domain III"/>
    <property type="match status" value="1"/>
</dbReference>
<evidence type="ECO:0000256" key="1">
    <source>
        <dbReference type="ARBA" id="ARBA00006271"/>
    </source>
</evidence>
<dbReference type="InterPro" id="IPR036187">
    <property type="entry name" value="DNA_mismatch_repair_MutS_sf"/>
</dbReference>
<feature type="region of interest" description="Disordered" evidence="5">
    <location>
        <begin position="673"/>
        <end position="716"/>
    </location>
</feature>
<evidence type="ECO:0000313" key="8">
    <source>
        <dbReference type="Proteomes" id="UP000799776"/>
    </source>
</evidence>
<gene>
    <name evidence="7" type="ORF">K490DRAFT_64102</name>
</gene>
<dbReference type="EMBL" id="ML978715">
    <property type="protein sequence ID" value="KAF2088890.1"/>
    <property type="molecule type" value="Genomic_DNA"/>
</dbReference>
<dbReference type="Gene3D" id="3.40.50.300">
    <property type="entry name" value="P-loop containing nucleotide triphosphate hydrolases"/>
    <property type="match status" value="1"/>
</dbReference>
<keyword evidence="3" id="KW-0067">ATP-binding</keyword>
<sequence length="992" mass="109009">MAFRVPPKRRKLDSTTAGSSRSQADRASSARTTASRSAQPLLSARPQASQRRVQIHSPDPRSETVSQAAESVVGGDDPEEDADLDALNEVVMAIDLRDRGTVGCAYYVAREEKLHFMEDSRLGGLEMIDSLKLYIEPTVVLLSSRVDDEVIDRLDPERTRMGSADGSNDQFRLPYLLEVRPSSEYVYEAAKNRIVNLNIGSAEGPEVTFVVPGDVITGDGSRPKDEAGFEGRQEQLLRLSGWIDVESRITVGCAGAVLSYLQRRRAAGFLPGDQAANAMFRITTVEMFSLKDYMFINADTLASLQIMQSESHPHSHNQGPSKSNSGSKEGLSIYGLFHHLARTPQGKNLLRQYFLRPSMKLRVINERLDTVAFFTRPDNSAATDQLVKSLKTIKNIRVIMVNLRKGVSAVTGKKGGIASGVWATMRNFVFHALKIKDTISELNGAESLTICKKIFEQFETYHFAQVGKKVSDVIDFDESAEQHRTVVRTGVDEELDNMKRTYDGIESLLSEVARHVADQVPAILGAEINVIFFPQIGFLITVPINPETGRGVYEGSVAEPWERMFTSQEIAYYKNSNMLEMDGHFGDLHGLICDREIEITHGLAQTVLEYEAVLNVASDVCAELDALLALAQGAKMYKFARPRMTDSNLIKIRAGRHPLQELTVPAYVANDADLQGADPEDTPGDNEEEGRERPARSERSTTSSGPQTTDGPSMLIMTGPNYSGKSIYMKQVALIVYMAHIGCFVPAEAAKIGLTDKILTRIATRESVSRIQSAFMIDLQQISFAVSLATRRTLLVIDEFGKGTETSDGAGLVCGVLEHLLSLGDERPKVLAATHFHEIFEHGLLPPRPAFKFGHMEVHIDAEADQVEDQITYLYNFRQGRSTSSFGSCCAAMNGIASEIVQRAEEIILLAARGEDLVAACAVMPASETAELEEAEAVARGFLAADIGDQNRNPRELLDEIVMLSADSGTRKITTTAPVFYQLNDDPARAAT</sequence>
<dbReference type="GO" id="GO:0140664">
    <property type="term" value="F:ATP-dependent DNA damage sensor activity"/>
    <property type="evidence" value="ECO:0007669"/>
    <property type="project" value="InterPro"/>
</dbReference>
<keyword evidence="2" id="KW-0547">Nucleotide-binding</keyword>
<accession>A0A6A5YD71</accession>
<evidence type="ECO:0000256" key="2">
    <source>
        <dbReference type="ARBA" id="ARBA00022741"/>
    </source>
</evidence>
<dbReference type="FunFam" id="1.10.1420.10:FF:000050">
    <property type="entry name" value="DNA mismatch repair protein Msh5, putative"/>
    <property type="match status" value="1"/>
</dbReference>
<dbReference type="InterPro" id="IPR027417">
    <property type="entry name" value="P-loop_NTPase"/>
</dbReference>
<feature type="compositionally biased region" description="Polar residues" evidence="5">
    <location>
        <begin position="700"/>
        <end position="711"/>
    </location>
</feature>
<reference evidence="7" key="1">
    <citation type="journal article" date="2020" name="Stud. Mycol.">
        <title>101 Dothideomycetes genomes: a test case for predicting lifestyles and emergence of pathogens.</title>
        <authorList>
            <person name="Haridas S."/>
            <person name="Albert R."/>
            <person name="Binder M."/>
            <person name="Bloem J."/>
            <person name="Labutti K."/>
            <person name="Salamov A."/>
            <person name="Andreopoulos B."/>
            <person name="Baker S."/>
            <person name="Barry K."/>
            <person name="Bills G."/>
            <person name="Bluhm B."/>
            <person name="Cannon C."/>
            <person name="Castanera R."/>
            <person name="Culley D."/>
            <person name="Daum C."/>
            <person name="Ezra D."/>
            <person name="Gonzalez J."/>
            <person name="Henrissat B."/>
            <person name="Kuo A."/>
            <person name="Liang C."/>
            <person name="Lipzen A."/>
            <person name="Lutzoni F."/>
            <person name="Magnuson J."/>
            <person name="Mondo S."/>
            <person name="Nolan M."/>
            <person name="Ohm R."/>
            <person name="Pangilinan J."/>
            <person name="Park H.-J."/>
            <person name="Ramirez L."/>
            <person name="Alfaro M."/>
            <person name="Sun H."/>
            <person name="Tritt A."/>
            <person name="Yoshinaga Y."/>
            <person name="Zwiers L.-H."/>
            <person name="Turgeon B."/>
            <person name="Goodwin S."/>
            <person name="Spatafora J."/>
            <person name="Crous P."/>
            <person name="Grigoriev I."/>
        </authorList>
    </citation>
    <scope>NUCLEOTIDE SEQUENCE</scope>
    <source>
        <strain evidence="7">CBS 121410</strain>
    </source>
</reference>
<evidence type="ECO:0000256" key="3">
    <source>
        <dbReference type="ARBA" id="ARBA00022840"/>
    </source>
</evidence>
<feature type="region of interest" description="Disordered" evidence="5">
    <location>
        <begin position="1"/>
        <end position="82"/>
    </location>
</feature>
<feature type="compositionally biased region" description="Acidic residues" evidence="5">
    <location>
        <begin position="678"/>
        <end position="689"/>
    </location>
</feature>
<dbReference type="InterPro" id="IPR007696">
    <property type="entry name" value="DNA_mismatch_repair_MutS_core"/>
</dbReference>
<feature type="domain" description="DNA mismatch repair proteins mutS family" evidence="6">
    <location>
        <begin position="793"/>
        <end position="809"/>
    </location>
</feature>
<dbReference type="PANTHER" id="PTHR11361">
    <property type="entry name" value="DNA MISMATCH REPAIR PROTEIN MUTS FAMILY MEMBER"/>
    <property type="match status" value="1"/>
</dbReference>
<dbReference type="GO" id="GO:0005634">
    <property type="term" value="C:nucleus"/>
    <property type="evidence" value="ECO:0007669"/>
    <property type="project" value="TreeGrafter"/>
</dbReference>
<dbReference type="AlphaFoldDB" id="A0A6A5YD71"/>
<evidence type="ECO:0000313" key="7">
    <source>
        <dbReference type="EMBL" id="KAF2088890.1"/>
    </source>
</evidence>
<dbReference type="GO" id="GO:0005524">
    <property type="term" value="F:ATP binding"/>
    <property type="evidence" value="ECO:0007669"/>
    <property type="project" value="UniProtKB-KW"/>
</dbReference>
<evidence type="ECO:0000256" key="4">
    <source>
        <dbReference type="ARBA" id="ARBA00023125"/>
    </source>
</evidence>
<feature type="compositionally biased region" description="Basic residues" evidence="5">
    <location>
        <begin position="1"/>
        <end position="11"/>
    </location>
</feature>
<feature type="compositionally biased region" description="Basic and acidic residues" evidence="5">
    <location>
        <begin position="690"/>
        <end position="699"/>
    </location>
</feature>
<dbReference type="PROSITE" id="PS00486">
    <property type="entry name" value="DNA_MISMATCH_REPAIR_2"/>
    <property type="match status" value="1"/>
</dbReference>
<dbReference type="Gene3D" id="1.10.1420.10">
    <property type="match status" value="1"/>
</dbReference>
<name>A0A6A5YD71_9PEZI</name>
<dbReference type="Pfam" id="PF00488">
    <property type="entry name" value="MutS_V"/>
    <property type="match status" value="1"/>
</dbReference>
<dbReference type="GO" id="GO:0030983">
    <property type="term" value="F:mismatched DNA binding"/>
    <property type="evidence" value="ECO:0007669"/>
    <property type="project" value="InterPro"/>
</dbReference>
<proteinExistence type="inferred from homology"/>
<feature type="compositionally biased region" description="Low complexity" evidence="5">
    <location>
        <begin position="19"/>
        <end position="39"/>
    </location>
</feature>
<dbReference type="SUPFAM" id="SSF52540">
    <property type="entry name" value="P-loop containing nucleoside triphosphate hydrolases"/>
    <property type="match status" value="1"/>
</dbReference>
<dbReference type="CDD" id="cd03281">
    <property type="entry name" value="ABC_MSH5_euk"/>
    <property type="match status" value="1"/>
</dbReference>
<keyword evidence="8" id="KW-1185">Reference proteome</keyword>
<keyword evidence="4" id="KW-0238">DNA-binding</keyword>
<dbReference type="SMART" id="SM00534">
    <property type="entry name" value="MUTSac"/>
    <property type="match status" value="1"/>
</dbReference>
<comment type="similarity">
    <text evidence="1">Belongs to the DNA mismatch repair MutS family.</text>
</comment>
<dbReference type="PANTHER" id="PTHR11361:SF20">
    <property type="entry name" value="MUTS PROTEIN HOMOLOG 5"/>
    <property type="match status" value="1"/>
</dbReference>
<dbReference type="OrthoDB" id="29596at2759"/>
<dbReference type="GO" id="GO:0051026">
    <property type="term" value="P:chiasma assembly"/>
    <property type="evidence" value="ECO:0007669"/>
    <property type="project" value="TreeGrafter"/>
</dbReference>
<dbReference type="SMART" id="SM00533">
    <property type="entry name" value="MUTSd"/>
    <property type="match status" value="1"/>
</dbReference>
<dbReference type="Pfam" id="PF05192">
    <property type="entry name" value="MutS_III"/>
    <property type="match status" value="1"/>
</dbReference>
<dbReference type="Proteomes" id="UP000799776">
    <property type="component" value="Unassembled WGS sequence"/>
</dbReference>
<evidence type="ECO:0000256" key="5">
    <source>
        <dbReference type="SAM" id="MobiDB-lite"/>
    </source>
</evidence>
<dbReference type="InterPro" id="IPR000432">
    <property type="entry name" value="DNA_mismatch_repair_MutS_C"/>
</dbReference>
<dbReference type="GO" id="GO:0006298">
    <property type="term" value="P:mismatch repair"/>
    <property type="evidence" value="ECO:0007669"/>
    <property type="project" value="InterPro"/>
</dbReference>
<protein>
    <recommendedName>
        <fullName evidence="6">DNA mismatch repair proteins mutS family domain-containing protein</fullName>
    </recommendedName>
</protein>